<sequence length="210" mass="23681">MDNIGIINDVQMTRDRFNDSRSLFTAAIRQNRQCSGPAVGVPVGKIPTNPWFAPKSKDQKKLLLGIITGVYRMGVLKSKDGRIIIRKKGFVLLQSDRLGWRCGECNLDHPGKYNEWDGWTGHEVHQVGILDNFTGYFDMICPDCGRNPLRTKHLDNCIDAIVTYARHWKDVNQGVIMEVVPLRVDCLCSRLTAGNLQGPEPVNKLQRGHL</sequence>
<evidence type="ECO:0000313" key="1">
    <source>
        <dbReference type="EMBL" id="KAJ8676994.1"/>
    </source>
</evidence>
<dbReference type="Proteomes" id="UP001239111">
    <property type="component" value="Chromosome 2"/>
</dbReference>
<reference evidence="1" key="1">
    <citation type="submission" date="2023-04" db="EMBL/GenBank/DDBJ databases">
        <title>A chromosome-level genome assembly of the parasitoid wasp Eretmocerus hayati.</title>
        <authorList>
            <person name="Zhong Y."/>
            <person name="Liu S."/>
            <person name="Liu Y."/>
        </authorList>
    </citation>
    <scope>NUCLEOTIDE SEQUENCE</scope>
    <source>
        <strain evidence="1">ZJU_SS_LIU_2023</strain>
    </source>
</reference>
<name>A0ACC2P105_9HYME</name>
<dbReference type="EMBL" id="CM056742">
    <property type="protein sequence ID" value="KAJ8676994.1"/>
    <property type="molecule type" value="Genomic_DNA"/>
</dbReference>
<evidence type="ECO:0000313" key="2">
    <source>
        <dbReference type="Proteomes" id="UP001239111"/>
    </source>
</evidence>
<gene>
    <name evidence="1" type="ORF">QAD02_012781</name>
</gene>
<comment type="caution">
    <text evidence="1">The sequence shown here is derived from an EMBL/GenBank/DDBJ whole genome shotgun (WGS) entry which is preliminary data.</text>
</comment>
<organism evidence="1 2">
    <name type="scientific">Eretmocerus hayati</name>
    <dbReference type="NCBI Taxonomy" id="131215"/>
    <lineage>
        <taxon>Eukaryota</taxon>
        <taxon>Metazoa</taxon>
        <taxon>Ecdysozoa</taxon>
        <taxon>Arthropoda</taxon>
        <taxon>Hexapoda</taxon>
        <taxon>Insecta</taxon>
        <taxon>Pterygota</taxon>
        <taxon>Neoptera</taxon>
        <taxon>Endopterygota</taxon>
        <taxon>Hymenoptera</taxon>
        <taxon>Apocrita</taxon>
        <taxon>Proctotrupomorpha</taxon>
        <taxon>Chalcidoidea</taxon>
        <taxon>Aphelinidae</taxon>
        <taxon>Aphelininae</taxon>
        <taxon>Eretmocerus</taxon>
    </lineage>
</organism>
<protein>
    <submittedName>
        <fullName evidence="1">Uncharacterized protein</fullName>
    </submittedName>
</protein>
<accession>A0ACC2P105</accession>
<proteinExistence type="predicted"/>
<keyword evidence="2" id="KW-1185">Reference proteome</keyword>